<keyword evidence="3" id="KW-1185">Reference proteome</keyword>
<name>K3YZ93_SETIT</name>
<dbReference type="InParanoid" id="K3YZ93"/>
<dbReference type="EMBL" id="AGNK02000526">
    <property type="status" value="NOT_ANNOTATED_CDS"/>
    <property type="molecule type" value="Genomic_DNA"/>
</dbReference>
<protein>
    <submittedName>
        <fullName evidence="2">Uncharacterized protein</fullName>
    </submittedName>
</protein>
<dbReference type="HOGENOM" id="CLU_1680948_0_0_1"/>
<evidence type="ECO:0000256" key="1">
    <source>
        <dbReference type="SAM" id="MobiDB-lite"/>
    </source>
</evidence>
<sequence length="157" mass="17325">MENCIFGICNNAMGERRELNPRMRLGRWMATTPPSGATLRMDGFERRGGRKREGEEKGKEERKRRRSHRTSRRAASGRSQSCLVTARGEVAITVAKEAAAVPRAFTTPTATPYRDVVDAVIATLRCDVALPQPIERVPHARPNACGTRDPAGTPDPE</sequence>
<accession>K3YZ93</accession>
<evidence type="ECO:0000313" key="2">
    <source>
        <dbReference type="EnsemblPlants" id="KQL31307"/>
    </source>
</evidence>
<dbReference type="Proteomes" id="UP000004995">
    <property type="component" value="Unassembled WGS sequence"/>
</dbReference>
<dbReference type="EnsemblPlants" id="KQL31307">
    <property type="protein sequence ID" value="KQL31307"/>
    <property type="gene ID" value="SETIT_019601mg"/>
</dbReference>
<feature type="region of interest" description="Disordered" evidence="1">
    <location>
        <begin position="135"/>
        <end position="157"/>
    </location>
</feature>
<feature type="compositionally biased region" description="Basic residues" evidence="1">
    <location>
        <begin position="62"/>
        <end position="72"/>
    </location>
</feature>
<organism evidence="2 3">
    <name type="scientific">Setaria italica</name>
    <name type="common">Foxtail millet</name>
    <name type="synonym">Panicum italicum</name>
    <dbReference type="NCBI Taxonomy" id="4555"/>
    <lineage>
        <taxon>Eukaryota</taxon>
        <taxon>Viridiplantae</taxon>
        <taxon>Streptophyta</taxon>
        <taxon>Embryophyta</taxon>
        <taxon>Tracheophyta</taxon>
        <taxon>Spermatophyta</taxon>
        <taxon>Magnoliopsida</taxon>
        <taxon>Liliopsida</taxon>
        <taxon>Poales</taxon>
        <taxon>Poaceae</taxon>
        <taxon>PACMAD clade</taxon>
        <taxon>Panicoideae</taxon>
        <taxon>Panicodae</taxon>
        <taxon>Paniceae</taxon>
        <taxon>Cenchrinae</taxon>
        <taxon>Setaria</taxon>
    </lineage>
</organism>
<evidence type="ECO:0000313" key="3">
    <source>
        <dbReference type="Proteomes" id="UP000004995"/>
    </source>
</evidence>
<feature type="compositionally biased region" description="Basic and acidic residues" evidence="1">
    <location>
        <begin position="42"/>
        <end position="61"/>
    </location>
</feature>
<feature type="region of interest" description="Disordered" evidence="1">
    <location>
        <begin position="29"/>
        <end position="81"/>
    </location>
</feature>
<dbReference type="AlphaFoldDB" id="K3YZ93"/>
<reference evidence="3" key="1">
    <citation type="journal article" date="2012" name="Nat. Biotechnol.">
        <title>Reference genome sequence of the model plant Setaria.</title>
        <authorList>
            <person name="Bennetzen J.L."/>
            <person name="Schmutz J."/>
            <person name="Wang H."/>
            <person name="Percifield R."/>
            <person name="Hawkins J."/>
            <person name="Pontaroli A.C."/>
            <person name="Estep M."/>
            <person name="Feng L."/>
            <person name="Vaughn J.N."/>
            <person name="Grimwood J."/>
            <person name="Jenkins J."/>
            <person name="Barry K."/>
            <person name="Lindquist E."/>
            <person name="Hellsten U."/>
            <person name="Deshpande S."/>
            <person name="Wang X."/>
            <person name="Wu X."/>
            <person name="Mitros T."/>
            <person name="Triplett J."/>
            <person name="Yang X."/>
            <person name="Ye C.Y."/>
            <person name="Mauro-Herrera M."/>
            <person name="Wang L."/>
            <person name="Li P."/>
            <person name="Sharma M."/>
            <person name="Sharma R."/>
            <person name="Ronald P.C."/>
            <person name="Panaud O."/>
            <person name="Kellogg E.A."/>
            <person name="Brutnell T.P."/>
            <person name="Doust A.N."/>
            <person name="Tuskan G.A."/>
            <person name="Rokhsar D."/>
            <person name="Devos K.M."/>
        </authorList>
    </citation>
    <scope>NUCLEOTIDE SEQUENCE [LARGE SCALE GENOMIC DNA]</scope>
    <source>
        <strain evidence="3">cv. Yugu1</strain>
    </source>
</reference>
<dbReference type="Gramene" id="KQL31307">
    <property type="protein sequence ID" value="KQL31307"/>
    <property type="gene ID" value="SETIT_019601mg"/>
</dbReference>
<proteinExistence type="predicted"/>
<reference evidence="2" key="2">
    <citation type="submission" date="2018-08" db="UniProtKB">
        <authorList>
            <consortium name="EnsemblPlants"/>
        </authorList>
    </citation>
    <scope>IDENTIFICATION</scope>
    <source>
        <strain evidence="2">Yugu1</strain>
    </source>
</reference>